<evidence type="ECO:0000313" key="9">
    <source>
        <dbReference type="EMBL" id="KAK7317977.1"/>
    </source>
</evidence>
<dbReference type="GO" id="GO:0009788">
    <property type="term" value="P:negative regulation of abscisic acid-activated signaling pathway"/>
    <property type="evidence" value="ECO:0007669"/>
    <property type="project" value="TreeGrafter"/>
</dbReference>
<proteinExistence type="predicted"/>
<dbReference type="Pfam" id="PF18346">
    <property type="entry name" value="SH3_15"/>
    <property type="match status" value="2"/>
</dbReference>
<comment type="caution">
    <text evidence="9">The sequence shown here is derived from an EMBL/GenBank/DDBJ whole genome shotgun (WGS) entry which is preliminary data.</text>
</comment>
<dbReference type="EMBL" id="JAYKXN010000001">
    <property type="protein sequence ID" value="KAK7317977.1"/>
    <property type="molecule type" value="Genomic_DNA"/>
</dbReference>
<evidence type="ECO:0000256" key="4">
    <source>
        <dbReference type="ARBA" id="ARBA00022737"/>
    </source>
</evidence>
<organism evidence="9 10">
    <name type="scientific">Clitoria ternatea</name>
    <name type="common">Butterfly pea</name>
    <dbReference type="NCBI Taxonomy" id="43366"/>
    <lineage>
        <taxon>Eukaryota</taxon>
        <taxon>Viridiplantae</taxon>
        <taxon>Streptophyta</taxon>
        <taxon>Embryophyta</taxon>
        <taxon>Tracheophyta</taxon>
        <taxon>Spermatophyta</taxon>
        <taxon>Magnoliopsida</taxon>
        <taxon>eudicotyledons</taxon>
        <taxon>Gunneridae</taxon>
        <taxon>Pentapetalae</taxon>
        <taxon>rosids</taxon>
        <taxon>fabids</taxon>
        <taxon>Fabales</taxon>
        <taxon>Fabaceae</taxon>
        <taxon>Papilionoideae</taxon>
        <taxon>50 kb inversion clade</taxon>
        <taxon>NPAAA clade</taxon>
        <taxon>indigoferoid/millettioid clade</taxon>
        <taxon>Phaseoleae</taxon>
        <taxon>Clitoria</taxon>
    </lineage>
</organism>
<evidence type="ECO:0000256" key="5">
    <source>
        <dbReference type="ARBA" id="ARBA00022771"/>
    </source>
</evidence>
<keyword evidence="7" id="KW-0862">Zinc</keyword>
<keyword evidence="10" id="KW-1185">Reference proteome</keyword>
<dbReference type="GO" id="GO:0005802">
    <property type="term" value="C:trans-Golgi network"/>
    <property type="evidence" value="ECO:0007669"/>
    <property type="project" value="TreeGrafter"/>
</dbReference>
<gene>
    <name evidence="9" type="ORF">RJT34_02651</name>
</gene>
<dbReference type="GO" id="GO:0016567">
    <property type="term" value="P:protein ubiquitination"/>
    <property type="evidence" value="ECO:0007669"/>
    <property type="project" value="InterPro"/>
</dbReference>
<dbReference type="GO" id="GO:0045324">
    <property type="term" value="P:late endosome to vacuole transport"/>
    <property type="evidence" value="ECO:0007669"/>
    <property type="project" value="TreeGrafter"/>
</dbReference>
<keyword evidence="2" id="KW-0808">Transferase</keyword>
<evidence type="ECO:0000256" key="3">
    <source>
        <dbReference type="ARBA" id="ARBA00022723"/>
    </source>
</evidence>
<protein>
    <recommendedName>
        <fullName evidence="8">Mind bomb SH3 repeat domain-containing protein</fullName>
    </recommendedName>
</protein>
<evidence type="ECO:0000256" key="7">
    <source>
        <dbReference type="ARBA" id="ARBA00022833"/>
    </source>
</evidence>
<dbReference type="GO" id="GO:0009738">
    <property type="term" value="P:abscisic acid-activated signaling pathway"/>
    <property type="evidence" value="ECO:0007669"/>
    <property type="project" value="InterPro"/>
</dbReference>
<dbReference type="GO" id="GO:0005769">
    <property type="term" value="C:early endosome"/>
    <property type="evidence" value="ECO:0007669"/>
    <property type="project" value="TreeGrafter"/>
</dbReference>
<keyword evidence="6" id="KW-0833">Ubl conjugation pathway</keyword>
<evidence type="ECO:0000256" key="6">
    <source>
        <dbReference type="ARBA" id="ARBA00022786"/>
    </source>
</evidence>
<dbReference type="GO" id="GO:0008270">
    <property type="term" value="F:zinc ion binding"/>
    <property type="evidence" value="ECO:0007669"/>
    <property type="project" value="UniProtKB-KW"/>
</dbReference>
<feature type="domain" description="Mind bomb SH3 repeat" evidence="8">
    <location>
        <begin position="8"/>
        <end position="48"/>
    </location>
</feature>
<evidence type="ECO:0000256" key="2">
    <source>
        <dbReference type="ARBA" id="ARBA00022679"/>
    </source>
</evidence>
<dbReference type="InterPro" id="IPR040847">
    <property type="entry name" value="SH3_15"/>
</dbReference>
<reference evidence="9 10" key="1">
    <citation type="submission" date="2024-01" db="EMBL/GenBank/DDBJ databases">
        <title>The genomes of 5 underutilized Papilionoideae crops provide insights into root nodulation and disease resistance.</title>
        <authorList>
            <person name="Yuan L."/>
        </authorList>
    </citation>
    <scope>NUCLEOTIDE SEQUENCE [LARGE SCALE GENOMIC DNA]</scope>
    <source>
        <strain evidence="9">LY-2023</strain>
        <tissue evidence="9">Leaf</tissue>
    </source>
</reference>
<keyword evidence="3" id="KW-0479">Metal-binding</keyword>
<evidence type="ECO:0000256" key="1">
    <source>
        <dbReference type="ARBA" id="ARBA00004906"/>
    </source>
</evidence>
<accession>A0AAN9KKR7</accession>
<keyword evidence="5" id="KW-0863">Zinc-finger</keyword>
<name>A0AAN9KKR7_CLITE</name>
<evidence type="ECO:0000259" key="8">
    <source>
        <dbReference type="Pfam" id="PF18346"/>
    </source>
</evidence>
<evidence type="ECO:0000313" key="10">
    <source>
        <dbReference type="Proteomes" id="UP001359559"/>
    </source>
</evidence>
<dbReference type="AlphaFoldDB" id="A0AAN9KKR7"/>
<feature type="domain" description="Mind bomb SH3 repeat" evidence="8">
    <location>
        <begin position="165"/>
        <end position="223"/>
    </location>
</feature>
<dbReference type="PANTHER" id="PTHR46960">
    <property type="entry name" value="E3 UBIQUITIN-PROTEIN LIGASE KEG"/>
    <property type="match status" value="1"/>
</dbReference>
<dbReference type="PANTHER" id="PTHR46960:SF1">
    <property type="entry name" value="E3 UBIQUITIN-PROTEIN LIGASE KEG"/>
    <property type="match status" value="1"/>
</dbReference>
<dbReference type="InterPro" id="IPR044584">
    <property type="entry name" value="KEG"/>
</dbReference>
<sequence>MGLVEPRWGWRGANPESQGVITSIHADGEVRIAFFGLPRLWRGDPSDLKIEKMFEVEEWVRLKDNANHWKSIGPGSVGVVQGIGYENNEVDRSTFVGFCGDQEKWVGPSSHLERFGMANSLLDRKLELSNLLSNQDLDGSKTWMLDPSEVEVVEKNELYIGDWPFKVGDKVRIRDRLVTPRWGWGIETYASKGQVVGVDANGKLRIKFRWREGRPWIGDPADLALDEN</sequence>
<dbReference type="GO" id="GO:0006952">
    <property type="term" value="P:defense response"/>
    <property type="evidence" value="ECO:0007669"/>
    <property type="project" value="InterPro"/>
</dbReference>
<dbReference type="Proteomes" id="UP001359559">
    <property type="component" value="Unassembled WGS sequence"/>
</dbReference>
<keyword evidence="4" id="KW-0677">Repeat</keyword>
<comment type="pathway">
    <text evidence="1">Protein modification; protein ubiquitination.</text>
</comment>
<dbReference type="GO" id="GO:0004842">
    <property type="term" value="F:ubiquitin-protein transferase activity"/>
    <property type="evidence" value="ECO:0007669"/>
    <property type="project" value="InterPro"/>
</dbReference>